<organism evidence="2 3">
    <name type="scientific">Puccinia sorghi</name>
    <dbReference type="NCBI Taxonomy" id="27349"/>
    <lineage>
        <taxon>Eukaryota</taxon>
        <taxon>Fungi</taxon>
        <taxon>Dikarya</taxon>
        <taxon>Basidiomycota</taxon>
        <taxon>Pucciniomycotina</taxon>
        <taxon>Pucciniomycetes</taxon>
        <taxon>Pucciniales</taxon>
        <taxon>Pucciniaceae</taxon>
        <taxon>Puccinia</taxon>
    </lineage>
</organism>
<evidence type="ECO:0000256" key="1">
    <source>
        <dbReference type="SAM" id="Phobius"/>
    </source>
</evidence>
<dbReference type="VEuPathDB" id="FungiDB:VP01_292g3"/>
<accession>A0A0L6V189</accession>
<keyword evidence="1" id="KW-1133">Transmembrane helix</keyword>
<comment type="caution">
    <text evidence="2">The sequence shown here is derived from an EMBL/GenBank/DDBJ whole genome shotgun (WGS) entry which is preliminary data.</text>
</comment>
<dbReference type="EMBL" id="LAVV01007868">
    <property type="protein sequence ID" value="KNZ54504.1"/>
    <property type="molecule type" value="Genomic_DNA"/>
</dbReference>
<dbReference type="AlphaFoldDB" id="A0A0L6V189"/>
<name>A0A0L6V189_9BASI</name>
<dbReference type="Proteomes" id="UP000037035">
    <property type="component" value="Unassembled WGS sequence"/>
</dbReference>
<sequence>MYFPSQANVKYHKENDLIHAQGLLFCLETIITHISYGHHFMTLILFILFYVIVMRIHDSLSTGSINPDNPNHRSLTKPTQLSQTITICSESWLSNNLTLVQVDLSKTHTQKILWNLILSFSSSEDEPLPLPLSTKPVFKSAKATVLKFSLSIWFDNKAEFQPSAQQSVQNHNMLYIIKLNPPLGYSSMHCDCIVAKGFFYLVLERNRLEQQEYGERKKRQKTTAYPGEKKKERFFWGSFLTKLDLKTSQWKLRSWNVPGESLTGQIRFQLRLFEFLIRYFSAALSSLRQEYLRFHTQNKFQPSYKIVSVEFKPNGNASFWRTNPVVFGGPIFVFGVPIFVVGGSCHSLGSLLVNNHQWTPQDQFSAQCQGHH</sequence>
<keyword evidence="1" id="KW-0812">Transmembrane</keyword>
<evidence type="ECO:0000313" key="3">
    <source>
        <dbReference type="Proteomes" id="UP000037035"/>
    </source>
</evidence>
<keyword evidence="1" id="KW-0472">Membrane</keyword>
<keyword evidence="3" id="KW-1185">Reference proteome</keyword>
<reference evidence="2 3" key="1">
    <citation type="submission" date="2015-08" db="EMBL/GenBank/DDBJ databases">
        <title>Next Generation Sequencing and Analysis of the Genome of Puccinia sorghi L Schw, the Causal Agent of Maize Common Rust.</title>
        <authorList>
            <person name="Rochi L."/>
            <person name="Burguener G."/>
            <person name="Darino M."/>
            <person name="Turjanski A."/>
            <person name="Kreff E."/>
            <person name="Dieguez M.J."/>
            <person name="Sacco F."/>
        </authorList>
    </citation>
    <scope>NUCLEOTIDE SEQUENCE [LARGE SCALE GENOMIC DNA]</scope>
    <source>
        <strain evidence="2 3">RO10H11247</strain>
    </source>
</reference>
<feature type="transmembrane region" description="Helical" evidence="1">
    <location>
        <begin position="34"/>
        <end position="53"/>
    </location>
</feature>
<gene>
    <name evidence="2" type="ORF">VP01_292g3</name>
</gene>
<proteinExistence type="predicted"/>
<protein>
    <submittedName>
        <fullName evidence="2">Uncharacterized protein</fullName>
    </submittedName>
</protein>
<evidence type="ECO:0000313" key="2">
    <source>
        <dbReference type="EMBL" id="KNZ54504.1"/>
    </source>
</evidence>